<evidence type="ECO:0000256" key="3">
    <source>
        <dbReference type="SAM" id="SignalP"/>
    </source>
</evidence>
<dbReference type="EMBL" id="JANUCT010000007">
    <property type="protein sequence ID" value="MCS3903271.1"/>
    <property type="molecule type" value="Genomic_DNA"/>
</dbReference>
<evidence type="ECO:0000256" key="1">
    <source>
        <dbReference type="SAM" id="Coils"/>
    </source>
</evidence>
<protein>
    <submittedName>
        <fullName evidence="4">Chromosome segregation ATPase</fullName>
    </submittedName>
</protein>
<feature type="signal peptide" evidence="3">
    <location>
        <begin position="1"/>
        <end position="29"/>
    </location>
</feature>
<accession>A0AAE3HLE1</accession>
<evidence type="ECO:0000256" key="2">
    <source>
        <dbReference type="SAM" id="MobiDB-lite"/>
    </source>
</evidence>
<keyword evidence="3" id="KW-0732">Signal</keyword>
<evidence type="ECO:0000313" key="4">
    <source>
        <dbReference type="EMBL" id="MCS3903271.1"/>
    </source>
</evidence>
<dbReference type="RefSeq" id="WP_259054914.1">
    <property type="nucleotide sequence ID" value="NZ_JANUCT010000007.1"/>
</dbReference>
<feature type="region of interest" description="Disordered" evidence="2">
    <location>
        <begin position="144"/>
        <end position="164"/>
    </location>
</feature>
<proteinExistence type="predicted"/>
<gene>
    <name evidence="4" type="ORF">J2T55_001291</name>
</gene>
<comment type="caution">
    <text evidence="4">The sequence shown here is derived from an EMBL/GenBank/DDBJ whole genome shotgun (WGS) entry which is preliminary data.</text>
</comment>
<organism evidence="4 5">
    <name type="scientific">Methylohalomonas lacus</name>
    <dbReference type="NCBI Taxonomy" id="398773"/>
    <lineage>
        <taxon>Bacteria</taxon>
        <taxon>Pseudomonadati</taxon>
        <taxon>Pseudomonadota</taxon>
        <taxon>Gammaproteobacteria</taxon>
        <taxon>Methylohalomonadales</taxon>
        <taxon>Methylohalomonadaceae</taxon>
        <taxon>Methylohalomonas</taxon>
    </lineage>
</organism>
<feature type="coiled-coil region" evidence="1">
    <location>
        <begin position="71"/>
        <end position="98"/>
    </location>
</feature>
<feature type="chain" id="PRO_5042074973" evidence="3">
    <location>
        <begin position="30"/>
        <end position="211"/>
    </location>
</feature>
<sequence>MNNKRFKRSLATLLAAVLAAMLLGQPVTASIKCWTNDEGVRECGNSVPPEYAQQGHSELSEQGIVIDRKERAKTDEELAEQRRQAEIAAERERELQRQRRHDSILLQTFSSERDIITARDAKLSAMDGQIALAQSRIEKLREDLDKRETKAASAERSGRDPSADLLEDIASLRRQIRSNQTFIEETRADQDELREIYNKDLERFRELKAKE</sequence>
<keyword evidence="5" id="KW-1185">Reference proteome</keyword>
<name>A0AAE3HLE1_9GAMM</name>
<dbReference type="Proteomes" id="UP001204445">
    <property type="component" value="Unassembled WGS sequence"/>
</dbReference>
<keyword evidence="1" id="KW-0175">Coiled coil</keyword>
<reference evidence="4" key="1">
    <citation type="submission" date="2022-08" db="EMBL/GenBank/DDBJ databases">
        <title>Genomic Encyclopedia of Type Strains, Phase III (KMG-III): the genomes of soil and plant-associated and newly described type strains.</title>
        <authorList>
            <person name="Whitman W."/>
        </authorList>
    </citation>
    <scope>NUCLEOTIDE SEQUENCE</scope>
    <source>
        <strain evidence="4">HMT 1</strain>
    </source>
</reference>
<evidence type="ECO:0000313" key="5">
    <source>
        <dbReference type="Proteomes" id="UP001204445"/>
    </source>
</evidence>
<dbReference type="AlphaFoldDB" id="A0AAE3HLE1"/>